<reference evidence="2 3" key="1">
    <citation type="submission" date="2016-12" db="EMBL/GenBank/DDBJ databases">
        <authorList>
            <person name="Song W.-J."/>
            <person name="Kurnit D.M."/>
        </authorList>
    </citation>
    <scope>NUCLEOTIDE SEQUENCE [LARGE SCALE GENOMIC DNA]</scope>
    <source>
        <strain evidence="2 3">IMCC3135</strain>
    </source>
</reference>
<dbReference type="SUPFAM" id="SSF56436">
    <property type="entry name" value="C-type lectin-like"/>
    <property type="match status" value="1"/>
</dbReference>
<dbReference type="AlphaFoldDB" id="A0A2Z2NG99"/>
<organism evidence="2 3">
    <name type="scientific">Granulosicoccus antarcticus IMCC3135</name>
    <dbReference type="NCBI Taxonomy" id="1192854"/>
    <lineage>
        <taxon>Bacteria</taxon>
        <taxon>Pseudomonadati</taxon>
        <taxon>Pseudomonadota</taxon>
        <taxon>Gammaproteobacteria</taxon>
        <taxon>Chromatiales</taxon>
        <taxon>Granulosicoccaceae</taxon>
        <taxon>Granulosicoccus</taxon>
    </lineage>
</organism>
<dbReference type="PANTHER" id="PTHR23150">
    <property type="entry name" value="SULFATASE MODIFYING FACTOR 1, 2"/>
    <property type="match status" value="1"/>
</dbReference>
<name>A0A2Z2NG99_9GAMM</name>
<dbReference type="KEGG" id="gai:IMCC3135_00900"/>
<evidence type="ECO:0000259" key="1">
    <source>
        <dbReference type="Pfam" id="PF03781"/>
    </source>
</evidence>
<sequence>MCAHMQYSKHSEDERSESCRASCLAGSGGAKLEAHSEFTPGAGHACCAQVRDKPPASRPHIQLAKSLRCAESLRPAARFIPGGLAYIGTTTPGILNDGETPLRRVRIKPFRMSETTITNAQFRVFVEQTRYVTEAERFGCSFVFWQQVPEHIESSRGVVGTEWWREIHGANWREVNGPGSQAAACHEEHPVVHVSWNDATAYAHWAGARLASEAEWEHAARGGLGDVKFPWGNEEPDDTATFPCNTWQGDFPNNNTAAVGFTSTAPARSFEPNGYGLYNMCGNVWEWMSDEYSNTSRNAKARS</sequence>
<evidence type="ECO:0000313" key="3">
    <source>
        <dbReference type="Proteomes" id="UP000250079"/>
    </source>
</evidence>
<accession>A0A2Z2NG99</accession>
<evidence type="ECO:0000313" key="2">
    <source>
        <dbReference type="EMBL" id="ASJ70306.1"/>
    </source>
</evidence>
<keyword evidence="3" id="KW-1185">Reference proteome</keyword>
<gene>
    <name evidence="2" type="primary">pkn1_1</name>
    <name evidence="2" type="ORF">IMCC3135_00900</name>
</gene>
<dbReference type="EC" id="2.7.11.1" evidence="2"/>
<dbReference type="GO" id="GO:0120147">
    <property type="term" value="F:formylglycine-generating oxidase activity"/>
    <property type="evidence" value="ECO:0007669"/>
    <property type="project" value="TreeGrafter"/>
</dbReference>
<dbReference type="Pfam" id="PF03781">
    <property type="entry name" value="FGE-sulfatase"/>
    <property type="match status" value="1"/>
</dbReference>
<feature type="domain" description="Sulfatase-modifying factor enzyme-like" evidence="1">
    <location>
        <begin position="79"/>
        <end position="298"/>
    </location>
</feature>
<dbReference type="InterPro" id="IPR042095">
    <property type="entry name" value="SUMF_sf"/>
</dbReference>
<protein>
    <submittedName>
        <fullName evidence="2">Serine/threonine-protein kinase pkn1</fullName>
        <ecNumber evidence="2">2.7.11.1</ecNumber>
    </submittedName>
</protein>
<dbReference type="EMBL" id="CP018632">
    <property type="protein sequence ID" value="ASJ70306.1"/>
    <property type="molecule type" value="Genomic_DNA"/>
</dbReference>
<dbReference type="Proteomes" id="UP000250079">
    <property type="component" value="Chromosome"/>
</dbReference>
<keyword evidence="2" id="KW-0418">Kinase</keyword>
<dbReference type="Gene3D" id="3.90.1580.10">
    <property type="entry name" value="paralog of FGE (formylglycine-generating enzyme)"/>
    <property type="match status" value="1"/>
</dbReference>
<dbReference type="PANTHER" id="PTHR23150:SF19">
    <property type="entry name" value="FORMYLGLYCINE-GENERATING ENZYME"/>
    <property type="match status" value="1"/>
</dbReference>
<dbReference type="GO" id="GO:0004674">
    <property type="term" value="F:protein serine/threonine kinase activity"/>
    <property type="evidence" value="ECO:0007669"/>
    <property type="project" value="UniProtKB-EC"/>
</dbReference>
<dbReference type="InterPro" id="IPR051043">
    <property type="entry name" value="Sulfatase_Mod_Factor_Kinase"/>
</dbReference>
<keyword evidence="2" id="KW-0808">Transferase</keyword>
<dbReference type="InterPro" id="IPR016187">
    <property type="entry name" value="CTDL_fold"/>
</dbReference>
<dbReference type="InterPro" id="IPR005532">
    <property type="entry name" value="SUMF_dom"/>
</dbReference>
<proteinExistence type="predicted"/>